<evidence type="ECO:0000256" key="8">
    <source>
        <dbReference type="ARBA" id="ARBA00022989"/>
    </source>
</evidence>
<protein>
    <recommendedName>
        <fullName evidence="11">Beta-1,4-galactosyltransferase</fullName>
        <ecNumber evidence="11">2.4.1.-</ecNumber>
    </recommendedName>
</protein>
<dbReference type="OrthoDB" id="10016069at2759"/>
<evidence type="ECO:0000313" key="14">
    <source>
        <dbReference type="EnsemblMetazoa" id="BGLB002819-PD"/>
    </source>
</evidence>
<keyword evidence="6" id="KW-0812">Transmembrane</keyword>
<dbReference type="PANTHER" id="PTHR19300">
    <property type="entry name" value="BETA-1,4-GALACTOSYLTRANSFERASE"/>
    <property type="match status" value="1"/>
</dbReference>
<evidence type="ECO:0000256" key="10">
    <source>
        <dbReference type="ARBA" id="ARBA00023180"/>
    </source>
</evidence>
<dbReference type="Proteomes" id="UP000076420">
    <property type="component" value="Unassembled WGS sequence"/>
</dbReference>
<dbReference type="Gene3D" id="3.90.550.10">
    <property type="entry name" value="Spore Coat Polysaccharide Biosynthesis Protein SpsA, Chain A"/>
    <property type="match status" value="1"/>
</dbReference>
<sequence length="455" mass="52089">MKINKYLKMTAKVVLTISIVTLTFNLLFSRNLSSNYFHIRVISDSTSMLSGFLDVLQSNFSFNQIPPSRNETLQFRNTTRTPQFTGLNSSGEYEHDGSLDASFKLLGQHLTESHRNTSRYKPKVIVHSSRRYDDVWTTENKTTEYSNKTSSETDKNVCPEKPKDLIGLRLGNYSHVTKSELIEEFTQMEPGGHLRPQNCTPGQSVAIIIPYRNRNSHLLVLLHNLIPFLTRQNVDVTFFVIEQAGNSTFNRGALFNVGFLEAEKFHRFDCYILHDVDIIPLNDHNLYRCGGNPRHFAVALNKYNYNLLYSNYFGGVVGLLRSQYLQVNGNSNLYIGWGAEDDDLLVRVRAKNLTMVRYDVMTARYDMIKHERDEGNAENPLRFALLKSAARRQDVEGLNTVTKHYQVLDIKLETLYTWITVSLDNSGLLEVRSILTAPSYTMNDIKGTKLVMKVK</sequence>
<dbReference type="GO" id="GO:0016020">
    <property type="term" value="C:membrane"/>
    <property type="evidence" value="ECO:0007669"/>
    <property type="project" value="UniProtKB-SubCell"/>
</dbReference>
<dbReference type="STRING" id="6526.A0A2C9JI32"/>
<dbReference type="Pfam" id="PF02709">
    <property type="entry name" value="Glyco_transf_7C"/>
    <property type="match status" value="1"/>
</dbReference>
<dbReference type="CDD" id="cd00899">
    <property type="entry name" value="b4GalT"/>
    <property type="match status" value="1"/>
</dbReference>
<dbReference type="GO" id="GO:0005975">
    <property type="term" value="P:carbohydrate metabolic process"/>
    <property type="evidence" value="ECO:0007669"/>
    <property type="project" value="InterPro"/>
</dbReference>
<comment type="similarity">
    <text evidence="3 11">Belongs to the glycosyltransferase 7 family.</text>
</comment>
<gene>
    <name evidence="14" type="primary">106056375</name>
</gene>
<dbReference type="GO" id="GO:0008378">
    <property type="term" value="F:galactosyltransferase activity"/>
    <property type="evidence" value="ECO:0007669"/>
    <property type="project" value="TreeGrafter"/>
</dbReference>
<comment type="subcellular location">
    <subcellularLocation>
        <location evidence="1">Membrane</location>
        <topology evidence="1">Single-pass type II membrane protein</topology>
    </subcellularLocation>
</comment>
<accession>A0A2C9JI32</accession>
<evidence type="ECO:0000256" key="4">
    <source>
        <dbReference type="ARBA" id="ARBA00022676"/>
    </source>
</evidence>
<evidence type="ECO:0000256" key="11">
    <source>
        <dbReference type="RuleBase" id="RU368121"/>
    </source>
</evidence>
<dbReference type="Pfam" id="PF13733">
    <property type="entry name" value="Glyco_transf_7N"/>
    <property type="match status" value="1"/>
</dbReference>
<evidence type="ECO:0000256" key="7">
    <source>
        <dbReference type="ARBA" id="ARBA00022968"/>
    </source>
</evidence>
<feature type="domain" description="Galactosyltransferase N-terminal" evidence="13">
    <location>
        <begin position="158"/>
        <end position="289"/>
    </location>
</feature>
<comment type="function">
    <text evidence="11">Catalyses the transfer of galactose onto proteins or lipids.</text>
</comment>
<dbReference type="AlphaFoldDB" id="A0A2C9JI32"/>
<dbReference type="VEuPathDB" id="VectorBase:BGLAX_050166"/>
<dbReference type="UniPathway" id="UPA00378"/>
<dbReference type="VEuPathDB" id="VectorBase:BGLB002819"/>
<comment type="pathway">
    <text evidence="2 11">Protein modification; protein glycosylation.</text>
</comment>
<feature type="domain" description="Galactosyltransferase C-terminal" evidence="12">
    <location>
        <begin position="294"/>
        <end position="371"/>
    </location>
</feature>
<evidence type="ECO:0000256" key="9">
    <source>
        <dbReference type="ARBA" id="ARBA00023136"/>
    </source>
</evidence>
<proteinExistence type="inferred from homology"/>
<keyword evidence="10 11" id="KW-0325">Glycoprotein</keyword>
<dbReference type="InterPro" id="IPR029044">
    <property type="entry name" value="Nucleotide-diphossugar_trans"/>
</dbReference>
<keyword evidence="9" id="KW-0472">Membrane</keyword>
<dbReference type="EC" id="2.4.1.-" evidence="11"/>
<keyword evidence="5 11" id="KW-0808">Transferase</keyword>
<evidence type="ECO:0000256" key="3">
    <source>
        <dbReference type="ARBA" id="ARBA00005735"/>
    </source>
</evidence>
<dbReference type="PRINTS" id="PR02050">
    <property type="entry name" value="B14GALTRFASE"/>
</dbReference>
<keyword evidence="8" id="KW-1133">Transmembrane helix</keyword>
<reference evidence="14" key="1">
    <citation type="submission" date="2020-05" db="UniProtKB">
        <authorList>
            <consortium name="EnsemblMetazoa"/>
        </authorList>
    </citation>
    <scope>IDENTIFICATION</scope>
    <source>
        <strain evidence="14">BB02</strain>
    </source>
</reference>
<dbReference type="InterPro" id="IPR027791">
    <property type="entry name" value="Galactosyl_T_C"/>
</dbReference>
<dbReference type="PANTHER" id="PTHR19300:SF57">
    <property type="entry name" value="BETA-1,4-N-ACETYLGALACTOSAMINYLTRANSFERASE"/>
    <property type="match status" value="1"/>
</dbReference>
<dbReference type="GO" id="GO:0005794">
    <property type="term" value="C:Golgi apparatus"/>
    <property type="evidence" value="ECO:0007669"/>
    <property type="project" value="TreeGrafter"/>
</dbReference>
<dbReference type="InterPro" id="IPR003859">
    <property type="entry name" value="Galactosyl_T"/>
</dbReference>
<evidence type="ECO:0000256" key="2">
    <source>
        <dbReference type="ARBA" id="ARBA00004922"/>
    </source>
</evidence>
<evidence type="ECO:0000259" key="12">
    <source>
        <dbReference type="Pfam" id="PF02709"/>
    </source>
</evidence>
<evidence type="ECO:0000256" key="1">
    <source>
        <dbReference type="ARBA" id="ARBA00004606"/>
    </source>
</evidence>
<evidence type="ECO:0000256" key="5">
    <source>
        <dbReference type="ARBA" id="ARBA00022679"/>
    </source>
</evidence>
<dbReference type="InterPro" id="IPR027995">
    <property type="entry name" value="Galactosyl_T_N"/>
</dbReference>
<name>A0A2C9JI32_BIOGL</name>
<organism evidence="14 15">
    <name type="scientific">Biomphalaria glabrata</name>
    <name type="common">Bloodfluke planorb</name>
    <name type="synonym">Freshwater snail</name>
    <dbReference type="NCBI Taxonomy" id="6526"/>
    <lineage>
        <taxon>Eukaryota</taxon>
        <taxon>Metazoa</taxon>
        <taxon>Spiralia</taxon>
        <taxon>Lophotrochozoa</taxon>
        <taxon>Mollusca</taxon>
        <taxon>Gastropoda</taxon>
        <taxon>Heterobranchia</taxon>
        <taxon>Euthyneura</taxon>
        <taxon>Panpulmonata</taxon>
        <taxon>Hygrophila</taxon>
        <taxon>Lymnaeoidea</taxon>
        <taxon>Planorbidae</taxon>
        <taxon>Biomphalaria</taxon>
    </lineage>
</organism>
<evidence type="ECO:0000313" key="15">
    <source>
        <dbReference type="Proteomes" id="UP000076420"/>
    </source>
</evidence>
<keyword evidence="4 11" id="KW-0328">Glycosyltransferase</keyword>
<dbReference type="EnsemblMetazoa" id="BGLB002819-RD">
    <property type="protein sequence ID" value="BGLB002819-PD"/>
    <property type="gene ID" value="BGLB002819"/>
</dbReference>
<keyword evidence="7 11" id="KW-0735">Signal-anchor</keyword>
<dbReference type="SUPFAM" id="SSF53448">
    <property type="entry name" value="Nucleotide-diphospho-sugar transferases"/>
    <property type="match status" value="1"/>
</dbReference>
<evidence type="ECO:0000259" key="13">
    <source>
        <dbReference type="Pfam" id="PF13733"/>
    </source>
</evidence>
<evidence type="ECO:0000256" key="6">
    <source>
        <dbReference type="ARBA" id="ARBA00022692"/>
    </source>
</evidence>